<feature type="transmembrane region" description="Helical" evidence="2">
    <location>
        <begin position="139"/>
        <end position="156"/>
    </location>
</feature>
<dbReference type="OrthoDB" id="6296073at2"/>
<dbReference type="EMBL" id="VIKS01000013">
    <property type="protein sequence ID" value="TQV84843.1"/>
    <property type="molecule type" value="Genomic_DNA"/>
</dbReference>
<dbReference type="GO" id="GO:0003677">
    <property type="term" value="F:DNA binding"/>
    <property type="evidence" value="ECO:0007669"/>
    <property type="project" value="UniProtKB-KW"/>
</dbReference>
<dbReference type="GO" id="GO:0000160">
    <property type="term" value="P:phosphorelay signal transduction system"/>
    <property type="evidence" value="ECO:0007669"/>
    <property type="project" value="InterPro"/>
</dbReference>
<name>A0A545U612_9GAMM</name>
<evidence type="ECO:0000313" key="4">
    <source>
        <dbReference type="EMBL" id="TQV84843.1"/>
    </source>
</evidence>
<reference evidence="4 5" key="1">
    <citation type="submission" date="2019-07" db="EMBL/GenBank/DDBJ databases">
        <title>Draft genome for Aliikangiella sp. M105.</title>
        <authorList>
            <person name="Wang G."/>
        </authorList>
    </citation>
    <scope>NUCLEOTIDE SEQUENCE [LARGE SCALE GENOMIC DNA]</scope>
    <source>
        <strain evidence="4 5">M105</strain>
    </source>
</reference>
<dbReference type="SUPFAM" id="SSF46894">
    <property type="entry name" value="C-terminal effector domain of the bipartite response regulators"/>
    <property type="match status" value="1"/>
</dbReference>
<feature type="domain" description="OmpR/PhoB-type" evidence="3">
    <location>
        <begin position="46"/>
        <end position="108"/>
    </location>
</feature>
<comment type="caution">
    <text evidence="4">The sequence shown here is derived from an EMBL/GenBank/DDBJ whole genome shotgun (WGS) entry which is preliminary data.</text>
</comment>
<evidence type="ECO:0000259" key="3">
    <source>
        <dbReference type="Pfam" id="PF00486"/>
    </source>
</evidence>
<feature type="non-terminal residue" evidence="4">
    <location>
        <position position="654"/>
    </location>
</feature>
<dbReference type="AlphaFoldDB" id="A0A545U612"/>
<keyword evidence="2" id="KW-0472">Membrane</keyword>
<keyword evidence="5" id="KW-1185">Reference proteome</keyword>
<proteinExistence type="predicted"/>
<dbReference type="Gene3D" id="2.120.10.30">
    <property type="entry name" value="TolB, C-terminal domain"/>
    <property type="match status" value="2"/>
</dbReference>
<protein>
    <recommendedName>
        <fullName evidence="3">OmpR/PhoB-type domain-containing protein</fullName>
    </recommendedName>
</protein>
<gene>
    <name evidence="4" type="ORF">FLL46_20810</name>
</gene>
<keyword evidence="2" id="KW-1133">Transmembrane helix</keyword>
<dbReference type="InterPro" id="IPR016032">
    <property type="entry name" value="Sig_transdc_resp-reg_C-effctor"/>
</dbReference>
<accession>A0A545U612</accession>
<evidence type="ECO:0000256" key="2">
    <source>
        <dbReference type="SAM" id="Phobius"/>
    </source>
</evidence>
<keyword evidence="2" id="KW-0812">Transmembrane</keyword>
<dbReference type="SUPFAM" id="SSF82171">
    <property type="entry name" value="DPP6 N-terminal domain-like"/>
    <property type="match status" value="1"/>
</dbReference>
<evidence type="ECO:0000256" key="1">
    <source>
        <dbReference type="ARBA" id="ARBA00023125"/>
    </source>
</evidence>
<sequence length="654" mass="74080">MEDNKKNKSEKELSLSDAREIKFISFEDLRYYPKVSKISRKKKLSALTAKPAQILNFLIINQHKAITRQDIIANVWEEKGCTDENFHKTIGVLRKELGDSQKPWRYITNPTKNHYALAPKAKVHYVFCRNKFWQLTRSLAAFLVVGVMVATAILRIQTADKVAGYKAVDFELLTDLEGEVERAVVSPDKSILVFMHRLNHQLGWGLRALRIGTEESKILVNSNDSQGYHTEPSFSPSGRQIAWVKTDYRSYCEIMIADFHSASLSLSNSRSISGCVNRWARTPQWRTESSLMVAMSEKVNSTKEITEIDLLTNERNVITSPGRSDHGNYGIFFNLANNKLAYLRSSMVDSGSELRIFDFSNNSDSLLKLYSYQPYSAAWLNSESILIKGKRKFEVINLEGKTSQVYFDKAHQQSFPFSIDNNRVGYVRGRLVDNDIFIVNLTNGKIDNSLSLPTHDYRAVIAKYTGDIGYMSLHDGKRQLLLRKGSISSKVLGFDEYAGVEDIAIAVDGTLLAFNKNAQLNIVDSSGDLKFSRSMIVKGFSFSHDNKALFVGVKENDKLKVKKIDLADPTKETILTDGFMPKATENGDVYFFRQKENKNYLYQISSDGIIDELFETPMSFVNLNSNSFDVINNRLFYVEGNGESKMLVSKDLSS</sequence>
<dbReference type="PANTHER" id="PTHR36842:SF1">
    <property type="entry name" value="PROTEIN TOLB"/>
    <property type="match status" value="1"/>
</dbReference>
<dbReference type="InterPro" id="IPR011042">
    <property type="entry name" value="6-blade_b-propeller_TolB-like"/>
</dbReference>
<evidence type="ECO:0000313" key="5">
    <source>
        <dbReference type="Proteomes" id="UP000315439"/>
    </source>
</evidence>
<dbReference type="Pfam" id="PF00486">
    <property type="entry name" value="Trans_reg_C"/>
    <property type="match status" value="1"/>
</dbReference>
<dbReference type="PANTHER" id="PTHR36842">
    <property type="entry name" value="PROTEIN TOLB HOMOLOG"/>
    <property type="match status" value="1"/>
</dbReference>
<keyword evidence="1" id="KW-0238">DNA-binding</keyword>
<dbReference type="InterPro" id="IPR036388">
    <property type="entry name" value="WH-like_DNA-bd_sf"/>
</dbReference>
<dbReference type="Gene3D" id="1.10.10.10">
    <property type="entry name" value="Winged helix-like DNA-binding domain superfamily/Winged helix DNA-binding domain"/>
    <property type="match status" value="1"/>
</dbReference>
<dbReference type="RefSeq" id="WP_142933318.1">
    <property type="nucleotide sequence ID" value="NZ_ML660169.1"/>
</dbReference>
<dbReference type="InterPro" id="IPR001867">
    <property type="entry name" value="OmpR/PhoB-type_DNA-bd"/>
</dbReference>
<dbReference type="Proteomes" id="UP000315439">
    <property type="component" value="Unassembled WGS sequence"/>
</dbReference>
<organism evidence="4 5">
    <name type="scientific">Aliikangiella coralliicola</name>
    <dbReference type="NCBI Taxonomy" id="2592383"/>
    <lineage>
        <taxon>Bacteria</taxon>
        <taxon>Pseudomonadati</taxon>
        <taxon>Pseudomonadota</taxon>
        <taxon>Gammaproteobacteria</taxon>
        <taxon>Oceanospirillales</taxon>
        <taxon>Pleioneaceae</taxon>
        <taxon>Aliikangiella</taxon>
    </lineage>
</organism>
<dbReference type="GO" id="GO:0006355">
    <property type="term" value="P:regulation of DNA-templated transcription"/>
    <property type="evidence" value="ECO:0007669"/>
    <property type="project" value="InterPro"/>
</dbReference>